<dbReference type="InterPro" id="IPR001279">
    <property type="entry name" value="Metallo-B-lactamas"/>
</dbReference>
<dbReference type="Pfam" id="PF00753">
    <property type="entry name" value="Lactamase_B"/>
    <property type="match status" value="1"/>
</dbReference>
<dbReference type="KEGG" id="ccb:Clocel_2136"/>
<evidence type="ECO:0000313" key="3">
    <source>
        <dbReference type="EMBL" id="ADL51879.1"/>
    </source>
</evidence>
<protein>
    <submittedName>
        <fullName evidence="3">Beta-lactamase domain protein</fullName>
    </submittedName>
</protein>
<feature type="chain" id="PRO_5003128339" evidence="1">
    <location>
        <begin position="26"/>
        <end position="280"/>
    </location>
</feature>
<keyword evidence="1" id="KW-0732">Signal</keyword>
<feature type="domain" description="Metallo-beta-lactamase" evidence="2">
    <location>
        <begin position="43"/>
        <end position="234"/>
    </location>
</feature>
<proteinExistence type="predicted"/>
<dbReference type="CDD" id="cd07731">
    <property type="entry name" value="ComA-like_MBL-fold"/>
    <property type="match status" value="1"/>
</dbReference>
<dbReference type="AlphaFoldDB" id="D9SN13"/>
<evidence type="ECO:0000256" key="1">
    <source>
        <dbReference type="SAM" id="SignalP"/>
    </source>
</evidence>
<dbReference type="eggNOG" id="COG2333">
    <property type="taxonomic scope" value="Bacteria"/>
</dbReference>
<sequence>MKKLNNFLNLLLVFVMLLSVPPVTAATTSSVSGIKIHYIDVGQGDSILIQTGSNNILIDAGENDNSTYNYLKTQGITKLNYIIVTHPHADHIGNIAKIINSFSVGTFYAPKITASSAVYTNMVTALSNKGLKITVPSVGSKITIGNATLQFLAPNSSKYSDTNNYSIVTKLTYGNKSFIFMGDAETLSEGEILAKQLDVSADVIKIGHHGSTSSTSKSFLKAVNPKYAIISVGEGNSYNHPADETLAKLENYGITVYRTDLNGTIIATCDGFNINFTTPY</sequence>
<organism evidence="3 4">
    <name type="scientific">Clostridium cellulovorans (strain ATCC 35296 / DSM 3052 / OCM 3 / 743B)</name>
    <dbReference type="NCBI Taxonomy" id="573061"/>
    <lineage>
        <taxon>Bacteria</taxon>
        <taxon>Bacillati</taxon>
        <taxon>Bacillota</taxon>
        <taxon>Clostridia</taxon>
        <taxon>Eubacteriales</taxon>
        <taxon>Clostridiaceae</taxon>
        <taxon>Clostridium</taxon>
    </lineage>
</organism>
<feature type="signal peptide" evidence="1">
    <location>
        <begin position="1"/>
        <end position="25"/>
    </location>
</feature>
<dbReference type="SUPFAM" id="SSF56281">
    <property type="entry name" value="Metallo-hydrolase/oxidoreductase"/>
    <property type="match status" value="1"/>
</dbReference>
<dbReference type="InterPro" id="IPR052159">
    <property type="entry name" value="Competence_DNA_uptake"/>
</dbReference>
<dbReference type="InterPro" id="IPR036866">
    <property type="entry name" value="RibonucZ/Hydroxyglut_hydro"/>
</dbReference>
<evidence type="ECO:0000313" key="4">
    <source>
        <dbReference type="Proteomes" id="UP000002730"/>
    </source>
</evidence>
<keyword evidence="4" id="KW-1185">Reference proteome</keyword>
<evidence type="ECO:0000259" key="2">
    <source>
        <dbReference type="SMART" id="SM00849"/>
    </source>
</evidence>
<reference evidence="3 4" key="1">
    <citation type="submission" date="2010-08" db="EMBL/GenBank/DDBJ databases">
        <title>Complete sequence of Clostridium cellulovorans 743B.</title>
        <authorList>
            <consortium name="US DOE Joint Genome Institute"/>
            <person name="Lucas S."/>
            <person name="Copeland A."/>
            <person name="Lapidus A."/>
            <person name="Cheng J.-F."/>
            <person name="Bruce D."/>
            <person name="Goodwin L."/>
            <person name="Pitluck S."/>
            <person name="Chertkov O."/>
            <person name="Detter J.C."/>
            <person name="Han C."/>
            <person name="Tapia R."/>
            <person name="Land M."/>
            <person name="Hauser L."/>
            <person name="Chang Y.-J."/>
            <person name="Jeffries C."/>
            <person name="Kyrpides N."/>
            <person name="Ivanova N."/>
            <person name="Mikhailova N."/>
            <person name="Hemme C.L."/>
            <person name="Woyke T."/>
        </authorList>
    </citation>
    <scope>NUCLEOTIDE SEQUENCE [LARGE SCALE GENOMIC DNA]</scope>
    <source>
        <strain evidence="4">ATCC 35296 / DSM 3052 / OCM 3 / 743B</strain>
    </source>
</reference>
<dbReference type="PANTHER" id="PTHR30619">
    <property type="entry name" value="DNA INTERNALIZATION/COMPETENCE PROTEIN COMEC/REC2"/>
    <property type="match status" value="1"/>
</dbReference>
<dbReference type="PANTHER" id="PTHR30619:SF7">
    <property type="entry name" value="BETA-LACTAMASE DOMAIN PROTEIN"/>
    <property type="match status" value="1"/>
</dbReference>
<dbReference type="STRING" id="573061.Clocel_2136"/>
<dbReference type="HOGENOM" id="CLU_010363_0_3_9"/>
<dbReference type="Gene3D" id="3.60.15.10">
    <property type="entry name" value="Ribonuclease Z/Hydroxyacylglutathione hydrolase-like"/>
    <property type="match status" value="1"/>
</dbReference>
<dbReference type="InterPro" id="IPR035681">
    <property type="entry name" value="ComA-like_MBL"/>
</dbReference>
<gene>
    <name evidence="3" type="ordered locus">Clocel_2136</name>
</gene>
<dbReference type="RefSeq" id="WP_010076902.1">
    <property type="nucleotide sequence ID" value="NC_014393.1"/>
</dbReference>
<name>D9SN13_CLOC7</name>
<dbReference type="SMART" id="SM00849">
    <property type="entry name" value="Lactamase_B"/>
    <property type="match status" value="1"/>
</dbReference>
<dbReference type="OrthoDB" id="9761531at2"/>
<dbReference type="EMBL" id="CP002160">
    <property type="protein sequence ID" value="ADL51879.1"/>
    <property type="molecule type" value="Genomic_DNA"/>
</dbReference>
<dbReference type="Proteomes" id="UP000002730">
    <property type="component" value="Chromosome"/>
</dbReference>
<accession>D9SN13</accession>